<dbReference type="EMBL" id="CP033905">
    <property type="protein sequence ID" value="AZR07276.1"/>
    <property type="molecule type" value="Genomic_DNA"/>
</dbReference>
<dbReference type="EMBL" id="CP033905">
    <property type="protein sequence ID" value="AZR07690.1"/>
    <property type="molecule type" value="Genomic_DNA"/>
</dbReference>
<organism evidence="2 5">
    <name type="scientific">Trueperella pyogenes</name>
    <dbReference type="NCBI Taxonomy" id="1661"/>
    <lineage>
        <taxon>Bacteria</taxon>
        <taxon>Bacillati</taxon>
        <taxon>Actinomycetota</taxon>
        <taxon>Actinomycetes</taxon>
        <taxon>Actinomycetales</taxon>
        <taxon>Actinomycetaceae</taxon>
        <taxon>Trueperella</taxon>
    </lineage>
</organism>
<evidence type="ECO:0000313" key="5">
    <source>
        <dbReference type="Proteomes" id="UP000275951"/>
    </source>
</evidence>
<dbReference type="InterPro" id="IPR047654">
    <property type="entry name" value="IS1634_transpos"/>
</dbReference>
<dbReference type="AlphaFoldDB" id="A0A3Q9GI41"/>
<gene>
    <name evidence="2" type="ORF">EBQ10_08220</name>
    <name evidence="3" type="ORF">EBQ10_08250</name>
    <name evidence="4" type="ORF">EBQ10_10620</name>
</gene>
<dbReference type="GO" id="GO:0004803">
    <property type="term" value="F:transposase activity"/>
    <property type="evidence" value="ECO:0007669"/>
    <property type="project" value="InterPro"/>
</dbReference>
<evidence type="ECO:0000313" key="2">
    <source>
        <dbReference type="EMBL" id="AZR07276.1"/>
    </source>
</evidence>
<evidence type="ECO:0000259" key="1">
    <source>
        <dbReference type="Pfam" id="PF01609"/>
    </source>
</evidence>
<reference evidence="2 5" key="1">
    <citation type="submission" date="2018-11" db="EMBL/GenBank/DDBJ databases">
        <title>Multidrug-resistant genes are associated with an 42-kb island TGI1 carrying a complex class 1 integron in a Trueperella pyogenes.</title>
        <authorList>
            <person name="Dong W."/>
        </authorList>
    </citation>
    <scope>NUCLEOTIDE SEQUENCE [LARGE SCALE GENOMIC DNA]</scope>
    <source>
        <strain evidence="2 5">TP4</strain>
    </source>
</reference>
<dbReference type="NCBIfam" id="NF033559">
    <property type="entry name" value="transpos_IS1634"/>
    <property type="match status" value="1"/>
</dbReference>
<dbReference type="GO" id="GO:0006313">
    <property type="term" value="P:DNA transposition"/>
    <property type="evidence" value="ECO:0007669"/>
    <property type="project" value="InterPro"/>
</dbReference>
<dbReference type="InterPro" id="IPR002559">
    <property type="entry name" value="Transposase_11"/>
</dbReference>
<name>A0A3Q9GI41_9ACTO</name>
<dbReference type="GO" id="GO:0003677">
    <property type="term" value="F:DNA binding"/>
    <property type="evidence" value="ECO:0007669"/>
    <property type="project" value="InterPro"/>
</dbReference>
<dbReference type="PANTHER" id="PTHR34614:SF2">
    <property type="entry name" value="TRANSPOSASE IS4-LIKE DOMAIN-CONTAINING PROTEIN"/>
    <property type="match status" value="1"/>
</dbReference>
<dbReference type="Proteomes" id="UP000275951">
    <property type="component" value="Chromosome"/>
</dbReference>
<evidence type="ECO:0000313" key="4">
    <source>
        <dbReference type="EMBL" id="AZR07690.1"/>
    </source>
</evidence>
<dbReference type="OrthoDB" id="3722616at2"/>
<feature type="domain" description="Transposase IS4-like" evidence="1">
    <location>
        <begin position="200"/>
        <end position="456"/>
    </location>
</feature>
<proteinExistence type="predicted"/>
<dbReference type="InterPro" id="IPR012337">
    <property type="entry name" value="RNaseH-like_sf"/>
</dbReference>
<dbReference type="EMBL" id="CP033905">
    <property type="protein sequence ID" value="AZR07278.1"/>
    <property type="molecule type" value="Genomic_DNA"/>
</dbReference>
<evidence type="ECO:0000313" key="3">
    <source>
        <dbReference type="EMBL" id="AZR07278.1"/>
    </source>
</evidence>
<accession>A0A3Q9GI41</accession>
<dbReference type="PANTHER" id="PTHR34614">
    <property type="match status" value="1"/>
</dbReference>
<dbReference type="Pfam" id="PF01609">
    <property type="entry name" value="DDE_Tnp_1"/>
    <property type="match status" value="1"/>
</dbReference>
<protein>
    <submittedName>
        <fullName evidence="2">IS1634 family transposase</fullName>
    </submittedName>
</protein>
<dbReference type="SUPFAM" id="SSF53098">
    <property type="entry name" value="Ribonuclease H-like"/>
    <property type="match status" value="1"/>
</dbReference>
<sequence>MNMSPSIRRVPTASGATAVQIIWRYRNRKPEIEHVGSAHTDHDLAALMAKAQRLVDGEQISLDLKVLPSAVAVSGTGTVDNPVTVSGERAGLLLDAIRGAFQLLGLDTASGKDEVFFNLVQARIISPGSKFDSIETLAEVGVKQASYKTIQRRLPRYADKDFRDQITHALATHAAIGPGVMVLYDVTTLYFETDVPDELRKPGFSKERRLEPQITVGMLTDSTGFPLAIGAFEGNRAETHTMLPMILRLKDAYHLDDITIVADAGMFSAANKTAIIDAGLDYILGTKEREIPEPIKAWLDAVEGRSYIDYEDGHIWTHRHHSDKRRTSGTLQAVTYYQYSYDRARRTRRGIGEQLEKAQRAVDGKIPVKRNRYVNLKAPNKQVNHALANKHLTLAGIKGYETSRTDLKPQEVIGAYRRLFTIEKSFRMAKSDLKARPIYHRKEDSIHAHLTIVMAAMATGHVLEEASGLSLKRLVRTLKKYRTFTVEIAGQTLHAQTDLPADIRELAEKLPQPSD</sequence>